<keyword evidence="1" id="KW-0934">Plastid</keyword>
<dbReference type="GeneID" id="67123458"/>
<dbReference type="EMBL" id="MT383641">
    <property type="protein sequence ID" value="QWM93324.1"/>
    <property type="molecule type" value="Genomic_DNA"/>
</dbReference>
<proteinExistence type="predicted"/>
<accession>A0A8F0WGG8</accession>
<protein>
    <submittedName>
        <fullName evidence="1">Uncharacterized protein</fullName>
    </submittedName>
</protein>
<sequence length="140" mass="16412">MNLFRVRLKKKLKRVYFLLRFRAAPRLNEIFPRPTSKTEITQSPVETDDGYTYVLSLTTTKHLQYLMDKDKTEYYGPGYPFIIVNKLTPEIIEQAIKDFAEDGGYWLKVYHFAGSSGLIDESIFDQLKAKNIEDFDELDE</sequence>
<evidence type="ECO:0000313" key="1">
    <source>
        <dbReference type="EMBL" id="QWM93324.1"/>
    </source>
</evidence>
<geneLocation type="chloroplast" evidence="1"/>
<organism evidence="1">
    <name type="scientific">Fistulifera saprophila</name>
    <dbReference type="NCBI Taxonomy" id="880757"/>
    <lineage>
        <taxon>Eukaryota</taxon>
        <taxon>Sar</taxon>
        <taxon>Stramenopiles</taxon>
        <taxon>Ochrophyta</taxon>
        <taxon>Bacillariophyta</taxon>
        <taxon>Bacillariophyceae</taxon>
        <taxon>Bacillariophycidae</taxon>
        <taxon>Naviculales</taxon>
        <taxon>Naviculaceae</taxon>
        <taxon>Fistulifera</taxon>
    </lineage>
</organism>
<dbReference type="AlphaFoldDB" id="A0A8F0WGG8"/>
<dbReference type="RefSeq" id="YP_010133834.1">
    <property type="nucleotide sequence ID" value="NC_056790.1"/>
</dbReference>
<gene>
    <name evidence="1" type="primary">orf140a</name>
</gene>
<name>A0A8F0WGG8_9STRA</name>
<reference evidence="1" key="1">
    <citation type="journal article" date="2021" name="Ecol Indic">
        <title>Morphological and molecular identification reveals that waters from an isolated oasis in Tamanrasset (extreme South of Algerian Sahara) are colonized by opportunistic and pollution-tolerant diatom species.</title>
        <authorList>
            <person name="Gastineau R."/>
            <person name="Hamedi C."/>
            <person name="Baba Hamed M.B."/>
            <person name="Abi-Ayad S.-M.E.-A."/>
            <person name="Bak M."/>
            <person name="Lemieux C."/>
            <person name="Turmel M."/>
            <person name="Dobosz S."/>
            <person name="Wrobel R.J."/>
            <person name="Kierzek A."/>
            <person name="Lange-Bertalot H."/>
            <person name="Witkowski A."/>
        </authorList>
    </citation>
    <scope>NUCLEOTIDE SEQUENCE</scope>
    <source>
        <strain evidence="1">SZCZR1829</strain>
    </source>
</reference>
<keyword evidence="1" id="KW-0150">Chloroplast</keyword>